<evidence type="ECO:0000256" key="11">
    <source>
        <dbReference type="RuleBase" id="RU363063"/>
    </source>
</evidence>
<dbReference type="GO" id="GO:0016758">
    <property type="term" value="F:hexosyltransferase activity"/>
    <property type="evidence" value="ECO:0007669"/>
    <property type="project" value="InterPro"/>
</dbReference>
<feature type="signal peptide" evidence="12">
    <location>
        <begin position="1"/>
        <end position="26"/>
    </location>
</feature>
<keyword evidence="10" id="KW-0325">Glycoprotein</keyword>
<feature type="chain" id="PRO_5042089403" description="Hexosyltransferase" evidence="12">
    <location>
        <begin position="27"/>
        <end position="396"/>
    </location>
</feature>
<keyword evidence="9" id="KW-0472">Membrane</keyword>
<protein>
    <recommendedName>
        <fullName evidence="11">Hexosyltransferase</fullName>
        <ecNumber evidence="11">2.4.1.-</ecNumber>
    </recommendedName>
</protein>
<name>A0AAE1KTY3_PETCI</name>
<evidence type="ECO:0000256" key="6">
    <source>
        <dbReference type="ARBA" id="ARBA00022968"/>
    </source>
</evidence>
<dbReference type="AlphaFoldDB" id="A0AAE1KTY3"/>
<keyword evidence="14" id="KW-1185">Reference proteome</keyword>
<keyword evidence="12" id="KW-0732">Signal</keyword>
<dbReference type="FunFam" id="3.90.550.50:FF:000001">
    <property type="entry name" value="Hexosyltransferase"/>
    <property type="match status" value="1"/>
</dbReference>
<keyword evidence="6" id="KW-0735">Signal-anchor</keyword>
<dbReference type="GO" id="GO:0006493">
    <property type="term" value="P:protein O-linked glycosylation"/>
    <property type="evidence" value="ECO:0007669"/>
    <property type="project" value="TreeGrafter"/>
</dbReference>
<dbReference type="Proteomes" id="UP001286313">
    <property type="component" value="Unassembled WGS sequence"/>
</dbReference>
<keyword evidence="7" id="KW-1133">Transmembrane helix</keyword>
<keyword evidence="3 11" id="KW-0328">Glycosyltransferase</keyword>
<evidence type="ECO:0000256" key="5">
    <source>
        <dbReference type="ARBA" id="ARBA00022692"/>
    </source>
</evidence>
<accession>A0AAE1KTY3</accession>
<dbReference type="InterPro" id="IPR002659">
    <property type="entry name" value="Glyco_trans_31"/>
</dbReference>
<comment type="subcellular location">
    <subcellularLocation>
        <location evidence="1 11">Golgi apparatus membrane</location>
        <topology evidence="1 11">Single-pass type II membrane protein</topology>
    </subcellularLocation>
</comment>
<comment type="similarity">
    <text evidence="2 11">Belongs to the glycosyltransferase 31 family.</text>
</comment>
<keyword evidence="8 11" id="KW-0333">Golgi apparatus</keyword>
<sequence length="396" mass="46026">MCNWDLLASVLAVSSLCLTFYHYTSSSPPYISFSSSHWFRIQRRAVQEDEIPLLNYHTKTSVIQKMVKSQQENNQTKGKINKGQQETHQLDNQQQEVIHLTTTTTATQTTPPMANPRHQQDKEFPFRYIINEPDLCNETVKIINVIPIAPYSISARHRIRELWGRQEVFLSSGIRTVFFLGVTPSTQLQNKIYNESLAHHDIIQFSFVDSYRNLTLKTLSMLSWSLSYCPRAKWILKSDEDVFVNPFAVTAFVNRNPKTDFICSVNENSTVCRVGRKCIEKWAVSRDEYPSLTYPPYCDGPAYILSSSMAAKVYSSANKTHPLFIEDAYITGIIAKPYRPQYMDLSWFRFPKKLRYLTKKFWNGHTLFITDLHTNKHNLAEVWINILKRNNLPLKY</sequence>
<evidence type="ECO:0000256" key="12">
    <source>
        <dbReference type="SAM" id="SignalP"/>
    </source>
</evidence>
<dbReference type="PANTHER" id="PTHR11214:SF376">
    <property type="entry name" value="HEXOSYLTRANSFERASE"/>
    <property type="match status" value="1"/>
</dbReference>
<dbReference type="PANTHER" id="PTHR11214">
    <property type="entry name" value="BETA-1,3-N-ACETYLGLUCOSAMINYLTRANSFERASE"/>
    <property type="match status" value="1"/>
</dbReference>
<dbReference type="EC" id="2.4.1.-" evidence="11"/>
<dbReference type="GO" id="GO:0000139">
    <property type="term" value="C:Golgi membrane"/>
    <property type="evidence" value="ECO:0007669"/>
    <property type="project" value="UniProtKB-SubCell"/>
</dbReference>
<organism evidence="13 14">
    <name type="scientific">Petrolisthes cinctipes</name>
    <name type="common">Flat porcelain crab</name>
    <dbReference type="NCBI Taxonomy" id="88211"/>
    <lineage>
        <taxon>Eukaryota</taxon>
        <taxon>Metazoa</taxon>
        <taxon>Ecdysozoa</taxon>
        <taxon>Arthropoda</taxon>
        <taxon>Crustacea</taxon>
        <taxon>Multicrustacea</taxon>
        <taxon>Malacostraca</taxon>
        <taxon>Eumalacostraca</taxon>
        <taxon>Eucarida</taxon>
        <taxon>Decapoda</taxon>
        <taxon>Pleocyemata</taxon>
        <taxon>Anomura</taxon>
        <taxon>Galatheoidea</taxon>
        <taxon>Porcellanidae</taxon>
        <taxon>Petrolisthes</taxon>
    </lineage>
</organism>
<keyword evidence="5" id="KW-0812">Transmembrane</keyword>
<evidence type="ECO:0000256" key="2">
    <source>
        <dbReference type="ARBA" id="ARBA00008661"/>
    </source>
</evidence>
<evidence type="ECO:0000256" key="8">
    <source>
        <dbReference type="ARBA" id="ARBA00023034"/>
    </source>
</evidence>
<evidence type="ECO:0000313" key="13">
    <source>
        <dbReference type="EMBL" id="KAK3883687.1"/>
    </source>
</evidence>
<dbReference type="Gene3D" id="3.90.550.50">
    <property type="match status" value="1"/>
</dbReference>
<evidence type="ECO:0000256" key="7">
    <source>
        <dbReference type="ARBA" id="ARBA00022989"/>
    </source>
</evidence>
<evidence type="ECO:0000313" key="14">
    <source>
        <dbReference type="Proteomes" id="UP001286313"/>
    </source>
</evidence>
<dbReference type="Pfam" id="PF01762">
    <property type="entry name" value="Galactosyl_T"/>
    <property type="match status" value="1"/>
</dbReference>
<evidence type="ECO:0000256" key="1">
    <source>
        <dbReference type="ARBA" id="ARBA00004323"/>
    </source>
</evidence>
<proteinExistence type="inferred from homology"/>
<gene>
    <name evidence="13" type="ORF">Pcinc_012007</name>
</gene>
<keyword evidence="4" id="KW-0808">Transferase</keyword>
<evidence type="ECO:0000256" key="3">
    <source>
        <dbReference type="ARBA" id="ARBA00022676"/>
    </source>
</evidence>
<comment type="caution">
    <text evidence="13">The sequence shown here is derived from an EMBL/GenBank/DDBJ whole genome shotgun (WGS) entry which is preliminary data.</text>
</comment>
<evidence type="ECO:0000256" key="4">
    <source>
        <dbReference type="ARBA" id="ARBA00022679"/>
    </source>
</evidence>
<reference evidence="13" key="1">
    <citation type="submission" date="2023-10" db="EMBL/GenBank/DDBJ databases">
        <title>Genome assemblies of two species of porcelain crab, Petrolisthes cinctipes and Petrolisthes manimaculis (Anomura: Porcellanidae).</title>
        <authorList>
            <person name="Angst P."/>
        </authorList>
    </citation>
    <scope>NUCLEOTIDE SEQUENCE</scope>
    <source>
        <strain evidence="13">PB745_01</strain>
        <tissue evidence="13">Gill</tissue>
    </source>
</reference>
<evidence type="ECO:0000256" key="10">
    <source>
        <dbReference type="ARBA" id="ARBA00023180"/>
    </source>
</evidence>
<dbReference type="EMBL" id="JAWQEG010000966">
    <property type="protein sequence ID" value="KAK3883687.1"/>
    <property type="molecule type" value="Genomic_DNA"/>
</dbReference>
<evidence type="ECO:0000256" key="9">
    <source>
        <dbReference type="ARBA" id="ARBA00023136"/>
    </source>
</evidence>